<evidence type="ECO:0000313" key="2">
    <source>
        <dbReference type="Proteomes" id="UP000019376"/>
    </source>
</evidence>
<organism evidence="1 2">
    <name type="scientific">Penicillium oxalicum (strain 114-2 / CGMCC 5302)</name>
    <name type="common">Penicillium decumbens</name>
    <dbReference type="NCBI Taxonomy" id="933388"/>
    <lineage>
        <taxon>Eukaryota</taxon>
        <taxon>Fungi</taxon>
        <taxon>Dikarya</taxon>
        <taxon>Ascomycota</taxon>
        <taxon>Pezizomycotina</taxon>
        <taxon>Eurotiomycetes</taxon>
        <taxon>Eurotiomycetidae</taxon>
        <taxon>Eurotiales</taxon>
        <taxon>Aspergillaceae</taxon>
        <taxon>Penicillium</taxon>
    </lineage>
</organism>
<accession>S7ZMM8</accession>
<dbReference type="Proteomes" id="UP000019376">
    <property type="component" value="Unassembled WGS sequence"/>
</dbReference>
<dbReference type="HOGENOM" id="CLU_3320218_0_0_1"/>
<reference evidence="1 2" key="1">
    <citation type="journal article" date="2013" name="PLoS ONE">
        <title>Genomic and secretomic analyses reveal unique features of the lignocellulolytic enzyme system of Penicillium decumbens.</title>
        <authorList>
            <person name="Liu G."/>
            <person name="Zhang L."/>
            <person name="Wei X."/>
            <person name="Zou G."/>
            <person name="Qin Y."/>
            <person name="Ma L."/>
            <person name="Li J."/>
            <person name="Zheng H."/>
            <person name="Wang S."/>
            <person name="Wang C."/>
            <person name="Xun L."/>
            <person name="Zhao G.-P."/>
            <person name="Zhou Z."/>
            <person name="Qu Y."/>
        </authorList>
    </citation>
    <scope>NUCLEOTIDE SEQUENCE [LARGE SCALE GENOMIC DNA]</scope>
    <source>
        <strain evidence="2">114-2 / CGMCC 5302</strain>
    </source>
</reference>
<proteinExistence type="predicted"/>
<name>S7ZMM8_PENO1</name>
<sequence>MTRPVWKTREFELVFPAREFEPEVRAGSRVESKKPARRE</sequence>
<evidence type="ECO:0000313" key="1">
    <source>
        <dbReference type="EMBL" id="EPS31895.1"/>
    </source>
</evidence>
<dbReference type="AlphaFoldDB" id="S7ZMM8"/>
<keyword evidence="2" id="KW-1185">Reference proteome</keyword>
<protein>
    <submittedName>
        <fullName evidence="1">Uncharacterized protein</fullName>
    </submittedName>
</protein>
<gene>
    <name evidence="1" type="ORF">PDE_06853</name>
</gene>
<dbReference type="EMBL" id="KB644414">
    <property type="protein sequence ID" value="EPS31895.1"/>
    <property type="molecule type" value="Genomic_DNA"/>
</dbReference>